<dbReference type="OrthoDB" id="948250at2"/>
<gene>
    <name evidence="2" type="ORF">FCL54_13285</name>
</gene>
<reference evidence="2 3" key="1">
    <citation type="submission" date="2019-04" db="EMBL/GenBank/DDBJ databases">
        <title>Bacillus caeni sp. nov., a bacterium isolated from mangrove sediment.</title>
        <authorList>
            <person name="Huang H."/>
            <person name="Mo K."/>
            <person name="Hu Y."/>
        </authorList>
    </citation>
    <scope>NUCLEOTIDE SEQUENCE [LARGE SCALE GENOMIC DNA]</scope>
    <source>
        <strain evidence="2 3">HB172195</strain>
    </source>
</reference>
<evidence type="ECO:0000313" key="2">
    <source>
        <dbReference type="EMBL" id="TLS36924.1"/>
    </source>
</evidence>
<dbReference type="InterPro" id="IPR000182">
    <property type="entry name" value="GNAT_dom"/>
</dbReference>
<dbReference type="PANTHER" id="PTHR43072">
    <property type="entry name" value="N-ACETYLTRANSFERASE"/>
    <property type="match status" value="1"/>
</dbReference>
<dbReference type="CDD" id="cd04301">
    <property type="entry name" value="NAT_SF"/>
    <property type="match status" value="1"/>
</dbReference>
<protein>
    <submittedName>
        <fullName evidence="2">GNAT family N-acetyltransferase</fullName>
    </submittedName>
</protein>
<accession>A0A5R9F8S1</accession>
<proteinExistence type="predicted"/>
<sequence>MVIQPGDFAVRDLSYVIRSAEEKDAEMLSEVRLQADGETENLDREKGEAVIDEPGFKKLIKEDTESRNNLFLVAEVNGRIAGFARCEGSKLKRFSHKVEFGVAVLKDYWGYKMGEKLLAACIHWADSNEIKKMTLSVLETNEKAIKLYKKYGFEVEGILKGDKVLSDGNYYGTIIMGRLNQE</sequence>
<dbReference type="RefSeq" id="WP_138127121.1">
    <property type="nucleotide sequence ID" value="NZ_SWLG01000008.1"/>
</dbReference>
<dbReference type="AlphaFoldDB" id="A0A5R9F8S1"/>
<dbReference type="EMBL" id="SWLG01000008">
    <property type="protein sequence ID" value="TLS36924.1"/>
    <property type="molecule type" value="Genomic_DNA"/>
</dbReference>
<evidence type="ECO:0000313" key="3">
    <source>
        <dbReference type="Proteomes" id="UP000308230"/>
    </source>
</evidence>
<organism evidence="2 3">
    <name type="scientific">Exobacillus caeni</name>
    <dbReference type="NCBI Taxonomy" id="2574798"/>
    <lineage>
        <taxon>Bacteria</taxon>
        <taxon>Bacillati</taxon>
        <taxon>Bacillota</taxon>
        <taxon>Bacilli</taxon>
        <taxon>Bacillales</taxon>
        <taxon>Guptibacillaceae</taxon>
        <taxon>Exobacillus</taxon>
    </lineage>
</organism>
<comment type="caution">
    <text evidence="2">The sequence shown here is derived from an EMBL/GenBank/DDBJ whole genome shotgun (WGS) entry which is preliminary data.</text>
</comment>
<dbReference type="Gene3D" id="3.40.630.30">
    <property type="match status" value="1"/>
</dbReference>
<keyword evidence="3" id="KW-1185">Reference proteome</keyword>
<evidence type="ECO:0000259" key="1">
    <source>
        <dbReference type="PROSITE" id="PS51186"/>
    </source>
</evidence>
<dbReference type="Pfam" id="PF00583">
    <property type="entry name" value="Acetyltransf_1"/>
    <property type="match status" value="1"/>
</dbReference>
<feature type="domain" description="N-acetyltransferase" evidence="1">
    <location>
        <begin position="15"/>
        <end position="181"/>
    </location>
</feature>
<dbReference type="Proteomes" id="UP000308230">
    <property type="component" value="Unassembled WGS sequence"/>
</dbReference>
<keyword evidence="2" id="KW-0808">Transferase</keyword>
<dbReference type="PROSITE" id="PS51186">
    <property type="entry name" value="GNAT"/>
    <property type="match status" value="1"/>
</dbReference>
<dbReference type="SUPFAM" id="SSF55729">
    <property type="entry name" value="Acyl-CoA N-acyltransferases (Nat)"/>
    <property type="match status" value="1"/>
</dbReference>
<dbReference type="GO" id="GO:0016747">
    <property type="term" value="F:acyltransferase activity, transferring groups other than amino-acyl groups"/>
    <property type="evidence" value="ECO:0007669"/>
    <property type="project" value="InterPro"/>
</dbReference>
<name>A0A5R9F8S1_9BACL</name>
<dbReference type="InterPro" id="IPR016181">
    <property type="entry name" value="Acyl_CoA_acyltransferase"/>
</dbReference>